<comment type="caution">
    <text evidence="2">The sequence shown here is derived from an EMBL/GenBank/DDBJ whole genome shotgun (WGS) entry which is preliminary data.</text>
</comment>
<protein>
    <submittedName>
        <fullName evidence="2">Phosphosulfolactate synthase</fullName>
        <ecNumber evidence="2">4.4.1.19</ecNumber>
    </submittedName>
</protein>
<evidence type="ECO:0000313" key="3">
    <source>
        <dbReference type="Proteomes" id="UP001595752"/>
    </source>
</evidence>
<dbReference type="InterPro" id="IPR036112">
    <property type="entry name" value="ComA_synth_sf"/>
</dbReference>
<dbReference type="SUPFAM" id="SSF102110">
    <property type="entry name" value="(2r)-phospho-3-sulfolactate synthase ComA"/>
    <property type="match status" value="1"/>
</dbReference>
<comment type="similarity">
    <text evidence="1">Belongs to the phosphosulfolactate synthase family.</text>
</comment>
<dbReference type="InterPro" id="IPR013785">
    <property type="entry name" value="Aldolase_TIM"/>
</dbReference>
<accession>A0ABV8B0Y6</accession>
<dbReference type="Pfam" id="PF02679">
    <property type="entry name" value="ComA"/>
    <property type="match status" value="1"/>
</dbReference>
<dbReference type="GO" id="GO:0043817">
    <property type="term" value="F:phosphosulfolactate synthase activity"/>
    <property type="evidence" value="ECO:0007669"/>
    <property type="project" value="UniProtKB-EC"/>
</dbReference>
<evidence type="ECO:0000256" key="1">
    <source>
        <dbReference type="ARBA" id="ARBA00010424"/>
    </source>
</evidence>
<reference evidence="3" key="1">
    <citation type="journal article" date="2019" name="Int. J. Syst. Evol. Microbiol.">
        <title>The Global Catalogue of Microorganisms (GCM) 10K type strain sequencing project: providing services to taxonomists for standard genome sequencing and annotation.</title>
        <authorList>
            <consortium name="The Broad Institute Genomics Platform"/>
            <consortium name="The Broad Institute Genome Sequencing Center for Infectious Disease"/>
            <person name="Wu L."/>
            <person name="Ma J."/>
        </authorList>
    </citation>
    <scope>NUCLEOTIDE SEQUENCE [LARGE SCALE GENOMIC DNA]</scope>
    <source>
        <strain evidence="3">CCUG 61889</strain>
    </source>
</reference>
<proteinExistence type="inferred from homology"/>
<keyword evidence="3" id="KW-1185">Reference proteome</keyword>
<dbReference type="Gene3D" id="3.20.20.70">
    <property type="entry name" value="Aldolase class I"/>
    <property type="match status" value="1"/>
</dbReference>
<dbReference type="PANTHER" id="PTHR48413:SF1">
    <property type="entry name" value="PROTEIN HEAT-STRESS-ASSOCIATED 32"/>
    <property type="match status" value="1"/>
</dbReference>
<dbReference type="RefSeq" id="WP_377914163.1">
    <property type="nucleotide sequence ID" value="NZ_JBHRZT010000032.1"/>
</dbReference>
<dbReference type="EC" id="4.4.1.19" evidence="2"/>
<keyword evidence="2" id="KW-0456">Lyase</keyword>
<evidence type="ECO:0000313" key="2">
    <source>
        <dbReference type="EMBL" id="MFC3883570.1"/>
    </source>
</evidence>
<organism evidence="2 3">
    <name type="scientific">Bacillus songklensis</name>
    <dbReference type="NCBI Taxonomy" id="1069116"/>
    <lineage>
        <taxon>Bacteria</taxon>
        <taxon>Bacillati</taxon>
        <taxon>Bacillota</taxon>
        <taxon>Bacilli</taxon>
        <taxon>Bacillales</taxon>
        <taxon>Bacillaceae</taxon>
        <taxon>Bacillus</taxon>
    </lineage>
</organism>
<dbReference type="Proteomes" id="UP001595752">
    <property type="component" value="Unassembled WGS sequence"/>
</dbReference>
<dbReference type="InterPro" id="IPR003830">
    <property type="entry name" value="ComA_synth"/>
</dbReference>
<sequence>MITSGLKLPLRQAKPRKYGITILIDNGVPLNFFKDTINSAADFIDFVKFGWGTSIITKHLEEKIACLQENEVEFFFGGTLFEKFLSQDKIEDFYKYCKKYDCKYIEISNGTIDLPNKEKASFIYDFSTEFRVLSEVGSKDSEKSIRQHSSQWIEFIQEDLEAGAEKVITEARESGTSGVCNADGEMRFQLVEEIVSSSIDLHDIIFEAPTKKMQTCFIEMVGSEVNLANIAFTQALPLETLRLGLRSDTFHLFE</sequence>
<gene>
    <name evidence="2" type="ORF">ACFOU2_08630</name>
</gene>
<dbReference type="EMBL" id="JBHRZT010000032">
    <property type="protein sequence ID" value="MFC3883570.1"/>
    <property type="molecule type" value="Genomic_DNA"/>
</dbReference>
<name>A0ABV8B0Y6_9BACI</name>
<dbReference type="PANTHER" id="PTHR48413">
    <property type="match status" value="1"/>
</dbReference>